<evidence type="ECO:0000313" key="2">
    <source>
        <dbReference type="EMBL" id="GMN74673.1"/>
    </source>
</evidence>
<sequence>MVLDNVKDYIRREYNISHVTIQIER</sequence>
<dbReference type="Pfam" id="PF16916">
    <property type="entry name" value="ZT_dimer"/>
    <property type="match status" value="1"/>
</dbReference>
<proteinExistence type="predicted"/>
<gene>
    <name evidence="2" type="ORF">TIFTF001_053894</name>
    <name evidence="3" type="ORF">TIFTF001_053899</name>
</gene>
<accession>A0AA88JF29</accession>
<evidence type="ECO:0000259" key="1">
    <source>
        <dbReference type="Pfam" id="PF16916"/>
    </source>
</evidence>
<dbReference type="EMBL" id="BTGU01013551">
    <property type="protein sequence ID" value="GMN74685.1"/>
    <property type="molecule type" value="Genomic_DNA"/>
</dbReference>
<feature type="domain" description="Cation efflux protein cytoplasmic" evidence="1">
    <location>
        <begin position="2"/>
        <end position="24"/>
    </location>
</feature>
<comment type="caution">
    <text evidence="2">The sequence shown here is derived from an EMBL/GenBank/DDBJ whole genome shotgun (WGS) entry which is preliminary data.</text>
</comment>
<reference evidence="2" key="1">
    <citation type="submission" date="2023-07" db="EMBL/GenBank/DDBJ databases">
        <title>draft genome sequence of fig (Ficus carica).</title>
        <authorList>
            <person name="Takahashi T."/>
            <person name="Nishimura K."/>
        </authorList>
    </citation>
    <scope>NUCLEOTIDE SEQUENCE</scope>
</reference>
<evidence type="ECO:0000313" key="3">
    <source>
        <dbReference type="EMBL" id="GMN74685.1"/>
    </source>
</evidence>
<organism evidence="2 4">
    <name type="scientific">Ficus carica</name>
    <name type="common">Common fig</name>
    <dbReference type="NCBI Taxonomy" id="3494"/>
    <lineage>
        <taxon>Eukaryota</taxon>
        <taxon>Viridiplantae</taxon>
        <taxon>Streptophyta</taxon>
        <taxon>Embryophyta</taxon>
        <taxon>Tracheophyta</taxon>
        <taxon>Spermatophyta</taxon>
        <taxon>Magnoliopsida</taxon>
        <taxon>eudicotyledons</taxon>
        <taxon>Gunneridae</taxon>
        <taxon>Pentapetalae</taxon>
        <taxon>rosids</taxon>
        <taxon>fabids</taxon>
        <taxon>Rosales</taxon>
        <taxon>Moraceae</taxon>
        <taxon>Ficeae</taxon>
        <taxon>Ficus</taxon>
    </lineage>
</organism>
<dbReference type="AlphaFoldDB" id="A0AA88JF29"/>
<evidence type="ECO:0000313" key="4">
    <source>
        <dbReference type="Proteomes" id="UP001187192"/>
    </source>
</evidence>
<name>A0AA88JF29_FICCA</name>
<dbReference type="EMBL" id="BTGU01013549">
    <property type="protein sequence ID" value="GMN74673.1"/>
    <property type="molecule type" value="Genomic_DNA"/>
</dbReference>
<dbReference type="Proteomes" id="UP001187192">
    <property type="component" value="Unassembled WGS sequence"/>
</dbReference>
<dbReference type="InterPro" id="IPR027470">
    <property type="entry name" value="Cation_efflux_CTD"/>
</dbReference>
<keyword evidence="4" id="KW-1185">Reference proteome</keyword>
<protein>
    <recommendedName>
        <fullName evidence="1">Cation efflux protein cytoplasmic domain-containing protein</fullName>
    </recommendedName>
</protein>